<dbReference type="AlphaFoldDB" id="A0A0B6XZQ3"/>
<accession>A0A0B6XZQ3</accession>
<name>A0A0B6XZQ3_9EUPU</name>
<proteinExistence type="predicted"/>
<evidence type="ECO:0000313" key="1">
    <source>
        <dbReference type="EMBL" id="CEK49363.1"/>
    </source>
</evidence>
<organism evidence="1">
    <name type="scientific">Arion vulgaris</name>
    <dbReference type="NCBI Taxonomy" id="1028688"/>
    <lineage>
        <taxon>Eukaryota</taxon>
        <taxon>Metazoa</taxon>
        <taxon>Spiralia</taxon>
        <taxon>Lophotrochozoa</taxon>
        <taxon>Mollusca</taxon>
        <taxon>Gastropoda</taxon>
        <taxon>Heterobranchia</taxon>
        <taxon>Euthyneura</taxon>
        <taxon>Panpulmonata</taxon>
        <taxon>Eupulmonata</taxon>
        <taxon>Stylommatophora</taxon>
        <taxon>Helicina</taxon>
        <taxon>Arionoidea</taxon>
        <taxon>Arionidae</taxon>
        <taxon>Arion</taxon>
    </lineage>
</organism>
<sequence length="65" mass="7329">EHTWLLTESNEDGPINQYHIWHRFASGLLGFLSTDNKTVVVLINSKPVCVPISKQGELSDYCITL</sequence>
<reference evidence="1" key="1">
    <citation type="submission" date="2014-12" db="EMBL/GenBank/DDBJ databases">
        <title>Insight into the proteome of Arion vulgaris.</title>
        <authorList>
            <person name="Aradska J."/>
            <person name="Bulat T."/>
            <person name="Smidak R."/>
            <person name="Sarate P."/>
            <person name="Gangsoo J."/>
            <person name="Sialana F."/>
            <person name="Bilban M."/>
            <person name="Lubec G."/>
        </authorList>
    </citation>
    <scope>NUCLEOTIDE SEQUENCE</scope>
    <source>
        <tissue evidence="1">Skin</tissue>
    </source>
</reference>
<protein>
    <submittedName>
        <fullName evidence="1">Uncharacterized protein</fullName>
    </submittedName>
</protein>
<dbReference type="EMBL" id="HACG01002498">
    <property type="protein sequence ID" value="CEK49363.1"/>
    <property type="molecule type" value="Transcribed_RNA"/>
</dbReference>
<feature type="non-terminal residue" evidence="1">
    <location>
        <position position="1"/>
    </location>
</feature>
<gene>
    <name evidence="1" type="primary">ORF7464</name>
</gene>